<dbReference type="GO" id="GO:0001708">
    <property type="term" value="P:cell fate specification"/>
    <property type="evidence" value="ECO:0007669"/>
    <property type="project" value="TreeGrafter"/>
</dbReference>
<dbReference type="STRING" id="7234.B4GTB9"/>
<evidence type="ECO:0000256" key="1">
    <source>
        <dbReference type="ARBA" id="ARBA00004123"/>
    </source>
</evidence>
<dbReference type="InterPro" id="IPR027266">
    <property type="entry name" value="TrmE/GcvT-like"/>
</dbReference>
<evidence type="ECO:0000313" key="12">
    <source>
        <dbReference type="Proteomes" id="UP000008744"/>
    </source>
</evidence>
<feature type="region of interest" description="Disordered" evidence="9">
    <location>
        <begin position="957"/>
        <end position="1046"/>
    </location>
</feature>
<dbReference type="GO" id="GO:0035265">
    <property type="term" value="P:organ growth"/>
    <property type="evidence" value="ECO:0007669"/>
    <property type="project" value="EnsemblMetazoa"/>
</dbReference>
<feature type="binding site" evidence="6">
    <location>
        <position position="1205"/>
    </location>
    <ligand>
        <name>cyanocob(III)alamin</name>
        <dbReference type="ChEBI" id="CHEBI:17439"/>
    </ligand>
</feature>
<dbReference type="GO" id="GO:0000785">
    <property type="term" value="C:chromatin"/>
    <property type="evidence" value="ECO:0007669"/>
    <property type="project" value="TreeGrafter"/>
</dbReference>
<keyword evidence="5 8" id="KW-0539">Nucleus</keyword>
<proteinExistence type="predicted"/>
<evidence type="ECO:0000256" key="4">
    <source>
        <dbReference type="ARBA" id="ARBA00023163"/>
    </source>
</evidence>
<feature type="compositionally biased region" description="Low complexity" evidence="9">
    <location>
        <begin position="411"/>
        <end position="424"/>
    </location>
</feature>
<gene>
    <name evidence="11" type="primary">Dper\GL14298</name>
    <name evidence="11" type="ORF">Dper_GL14298</name>
</gene>
<evidence type="ECO:0000256" key="9">
    <source>
        <dbReference type="SAM" id="MobiDB-lite"/>
    </source>
</evidence>
<dbReference type="InterPro" id="IPR032503">
    <property type="entry name" value="FAO_M"/>
</dbReference>
<dbReference type="GO" id="GO:0031419">
    <property type="term" value="F:cobalamin binding"/>
    <property type="evidence" value="ECO:0007669"/>
    <property type="project" value="InterPro"/>
</dbReference>
<feature type="compositionally biased region" description="Low complexity" evidence="9">
    <location>
        <begin position="377"/>
        <end position="395"/>
    </location>
</feature>
<feature type="compositionally biased region" description="Low complexity" evidence="9">
    <location>
        <begin position="452"/>
        <end position="462"/>
    </location>
</feature>
<keyword evidence="4" id="KW-0804">Transcription</keyword>
<feature type="compositionally biased region" description="Low complexity" evidence="9">
    <location>
        <begin position="332"/>
        <end position="365"/>
    </location>
</feature>
<dbReference type="Gene3D" id="2.170.130.30">
    <property type="match status" value="1"/>
</dbReference>
<dbReference type="PROSITE" id="PS50252">
    <property type="entry name" value="TBOX_3"/>
    <property type="match status" value="1"/>
</dbReference>
<dbReference type="Gene3D" id="1.50.10.20">
    <property type="match status" value="1"/>
</dbReference>
<evidence type="ECO:0000256" key="2">
    <source>
        <dbReference type="ARBA" id="ARBA00023015"/>
    </source>
</evidence>
<dbReference type="PANTHER" id="PTHR11267:SF181">
    <property type="entry name" value="OPTOMOTOR-BLIND PROTEIN"/>
    <property type="match status" value="1"/>
</dbReference>
<dbReference type="CDD" id="cd20188">
    <property type="entry name" value="T-box_TBX2_3-like"/>
    <property type="match status" value="1"/>
</dbReference>
<dbReference type="GO" id="GO:0007476">
    <property type="term" value="P:imaginal disc-derived wing morphogenesis"/>
    <property type="evidence" value="ECO:0007669"/>
    <property type="project" value="EnsemblMetazoa"/>
</dbReference>
<dbReference type="InterPro" id="IPR001699">
    <property type="entry name" value="TF_T-box"/>
</dbReference>
<dbReference type="GO" id="GO:0000981">
    <property type="term" value="F:DNA-binding transcription factor activity, RNA polymerase II-specific"/>
    <property type="evidence" value="ECO:0007669"/>
    <property type="project" value="TreeGrafter"/>
</dbReference>
<dbReference type="Pfam" id="PF01122">
    <property type="entry name" value="Cobalamin_bind"/>
    <property type="match status" value="1"/>
</dbReference>
<keyword evidence="2" id="KW-0805">Transcription regulation</keyword>
<dbReference type="InterPro" id="IPR018186">
    <property type="entry name" value="TF_T-box_CS"/>
</dbReference>
<dbReference type="Gene3D" id="3.50.50.60">
    <property type="entry name" value="FAD/NAD(P)-binding domain"/>
    <property type="match status" value="1"/>
</dbReference>
<dbReference type="InterPro" id="IPR036960">
    <property type="entry name" value="T-box_sf"/>
</dbReference>
<feature type="compositionally biased region" description="Gly residues" evidence="9">
    <location>
        <begin position="1018"/>
        <end position="1030"/>
    </location>
</feature>
<dbReference type="PROSITE" id="PS01264">
    <property type="entry name" value="TBOX_2"/>
    <property type="match status" value="1"/>
</dbReference>
<feature type="region of interest" description="Disordered" evidence="9">
    <location>
        <begin position="867"/>
        <end position="908"/>
    </location>
</feature>
<dbReference type="Proteomes" id="UP000008744">
    <property type="component" value="Unassembled WGS sequence"/>
</dbReference>
<dbReference type="InterPro" id="IPR008930">
    <property type="entry name" value="Terpenoid_cyclase/PrenylTrfase"/>
</dbReference>
<comment type="subcellular location">
    <subcellularLocation>
        <location evidence="1 8">Nucleus</location>
    </subcellularLocation>
</comment>
<dbReference type="Pfam" id="PF16350">
    <property type="entry name" value="FAO_M"/>
    <property type="match status" value="1"/>
</dbReference>
<feature type="region of interest" description="Disordered" evidence="9">
    <location>
        <begin position="295"/>
        <end position="475"/>
    </location>
</feature>
<dbReference type="InterPro" id="IPR002157">
    <property type="entry name" value="Cbl-bd_prot"/>
</dbReference>
<evidence type="ECO:0000256" key="6">
    <source>
        <dbReference type="PIRSR" id="PIRSR602157-1"/>
    </source>
</evidence>
<feature type="domain" description="T-box" evidence="10">
    <location>
        <begin position="558"/>
        <end position="739"/>
    </location>
</feature>
<dbReference type="FunFam" id="2.60.40.820:FF:000003">
    <property type="entry name" value="T-box transcription factor TBX3"/>
    <property type="match status" value="1"/>
</dbReference>
<dbReference type="Pfam" id="PF11078">
    <property type="entry name" value="Optomotor-blind"/>
    <property type="match status" value="1"/>
</dbReference>
<dbReference type="GO" id="GO:0001745">
    <property type="term" value="P:compound eye morphogenesis"/>
    <property type="evidence" value="ECO:0007669"/>
    <property type="project" value="EnsemblMetazoa"/>
</dbReference>
<keyword evidence="6" id="KW-0170">Cobalt</keyword>
<dbReference type="InterPro" id="IPR006222">
    <property type="entry name" value="GCVT_N"/>
</dbReference>
<dbReference type="InterPro" id="IPR021101">
    <property type="entry name" value="Optomoror-blind_N"/>
</dbReference>
<dbReference type="SUPFAM" id="SSF49417">
    <property type="entry name" value="p53-like transcription factors"/>
    <property type="match status" value="1"/>
</dbReference>
<comment type="caution">
    <text evidence="8">Lacks conserved residue(s) required for the propagation of feature annotation.</text>
</comment>
<feature type="disulfide bond" evidence="7">
    <location>
        <begin position="1178"/>
        <end position="1216"/>
    </location>
</feature>
<dbReference type="InterPro" id="IPR008967">
    <property type="entry name" value="p53-like_TF_DNA-bd_sf"/>
</dbReference>
<sequence length="1478" mass="162515">MGVSASGGIGRVLTDLITKGSTYLDLHILDISRFLGLHNNRKFLRDRCKEAPGKHFEINYPFEEFQTGRNLRMSPIYPQLKEAGAVFGQSMGYERANYFDQQDKKDEFGLPRFRIAQTRTFGKPPWFDHVASEYRACRERVGIADYSSFTKYDFWSKGTEVVDLLQYLCSNDVDVAVGSIIHTGMQNHNGGYENDCSLARLSERQNSMWAWPTASVCLTSPTRANWATSCTYPTNMRSTSTRGSIRLVTSSTSSTQATMLRVRCALRSSTRSGAKIWTPLQRHWNVAVAGVSNSIQRLRARPRPRPRRRPRPRPRPRPIPRQGGGAASYHGSSPSQLSPQSNHSNNNNNNNHSQQNNNNNNNNSHSKGHLTTEEPRSPTSTSTPPPQQQQQQQQQQPPPPPPHPHHPPPSSATVPHPAHHSPSVGATGANPHPGPAAGAAPASGHHHPPPQQQQQQQQHLPPQQQPPPPPPYFPAAALAALAGSPAGPHPGLYSAGGLRFPPHPAHPHAHHPLGTAYTTAEDVVLASAVAHQLHPAMRPLRALQPEDDGVVDDPKVTLEGKDLWEKFHKLGTEMVITKSGRQMFPQMKFRVSGLDAKAKYILLLDIVAADDYRYKFHNSRWMVAGKADPEMPKRMYIHPDSPTTGEQWMQKVVSFHKLKLTNNISDKHGFVSTTILNSMHKYQPRFHLVRANDILKLPYSTFRTYVFKETEFIAVTAYQNEKITQLKIDNNPFAKGFRDTGAGKREKKQALMSNRGSDSDKLNPTHVSSSRAPLHLGHAGRPPHMHPHAALLDQQDDDDKLLDVVGPPQSPLLPLSHSLQQMHAHQHSALAAWFNHLAGAGAGEHAAAAAANANAEDALRRRLQADADVERDGSDSSCSESVGGSTGGCLSTHLHGQPQGGDGCNGRRRRPLQRLVFNPRRQLPLAEHLGGLTDSTPVTASSSTAAAMITTDFDNLTVSSSNSNNDSSDEQTNNDNSNSNSHANSNQSVATTTTATAHQDQQEATPLGQGLAPPTAGPGSGSNGTGGGGADPHQHEIIGSASPTKGEQEAILRALDWLKEKRASDYGWGNDTHVVILAKELSGGRDPNESADGHMQVIQELEDTLSVKEMEIEILAMLDRHHTLPKPLNLDKLARYVLALGSLCKDPKHFHGHDLVATLQHHEPAQDIEFALTTLSACSSAAHVRKRQIRRLLDIASGVTDQSVDAIAMVILALRCIVTDHRHRHLQHFVRRPARGLASLQDQRGSFGSLRSTALAMQALQDLEYDPAGHWNRTAASRYILSRQRADGGWSEEPLQDGQEPDIGVGLTADIILALGWKGLGAVRALQCDHVIRESSDPTENGEPKLAVPFGLSSSAEESDAKNISYTYTLWVGSNVSEAFSLSLVSPKNTSFFKAMTQAAEMDPRFIFEAREWPNGHYVHTLYGKKEEPRGYHYWLLYRLPELPDPNNTPGNQLIAPVGVDELMVEDGEHYLYWYKKL</sequence>
<dbReference type="PANTHER" id="PTHR11267">
    <property type="entry name" value="T-BOX PROTEIN-RELATED"/>
    <property type="match status" value="1"/>
</dbReference>
<dbReference type="HOGENOM" id="CLU_249822_0_0_1"/>
<dbReference type="PROSITE" id="PS01283">
    <property type="entry name" value="TBOX_1"/>
    <property type="match status" value="1"/>
</dbReference>
<dbReference type="InterPro" id="IPR036188">
    <property type="entry name" value="FAD/NAD-bd_sf"/>
</dbReference>
<protein>
    <submittedName>
        <fullName evidence="11">GL14298</fullName>
    </submittedName>
</protein>
<dbReference type="GO" id="GO:0005634">
    <property type="term" value="C:nucleus"/>
    <property type="evidence" value="ECO:0007669"/>
    <property type="project" value="UniProtKB-SubCell"/>
</dbReference>
<dbReference type="eggNOG" id="KOG2844">
    <property type="taxonomic scope" value="Eukaryota"/>
</dbReference>
<evidence type="ECO:0000313" key="11">
    <source>
        <dbReference type="EMBL" id="EDW25789.1"/>
    </source>
</evidence>
<dbReference type="Gene3D" id="2.60.40.820">
    <property type="entry name" value="Transcription factor, T-box"/>
    <property type="match status" value="1"/>
</dbReference>
<dbReference type="GO" id="GO:0045893">
    <property type="term" value="P:positive regulation of DNA-templated transcription"/>
    <property type="evidence" value="ECO:0007669"/>
    <property type="project" value="InterPro"/>
</dbReference>
<dbReference type="eggNOG" id="KOG3585">
    <property type="taxonomic scope" value="Eukaryota"/>
</dbReference>
<dbReference type="Pfam" id="PF01571">
    <property type="entry name" value="GCV_T"/>
    <property type="match status" value="1"/>
</dbReference>
<dbReference type="GO" id="GO:0000978">
    <property type="term" value="F:RNA polymerase II cis-regulatory region sequence-specific DNA binding"/>
    <property type="evidence" value="ECO:0007669"/>
    <property type="project" value="InterPro"/>
</dbReference>
<dbReference type="EMBL" id="CH479190">
    <property type="protein sequence ID" value="EDW25789.1"/>
    <property type="molecule type" value="Genomic_DNA"/>
</dbReference>
<feature type="compositionally biased region" description="Pro residues" evidence="9">
    <location>
        <begin position="396"/>
        <end position="410"/>
    </location>
</feature>
<evidence type="ECO:0000256" key="8">
    <source>
        <dbReference type="PROSITE-ProRule" id="PRU00201"/>
    </source>
</evidence>
<evidence type="ECO:0000256" key="5">
    <source>
        <dbReference type="ARBA" id="ARBA00023242"/>
    </source>
</evidence>
<dbReference type="PRINTS" id="PR00937">
    <property type="entry name" value="TBOX"/>
</dbReference>
<evidence type="ECO:0000256" key="3">
    <source>
        <dbReference type="ARBA" id="ARBA00023125"/>
    </source>
</evidence>
<keyword evidence="12" id="KW-1185">Reference proteome</keyword>
<evidence type="ECO:0000256" key="7">
    <source>
        <dbReference type="PIRSR" id="PIRSR602157-2"/>
    </source>
</evidence>
<dbReference type="GO" id="GO:0000122">
    <property type="term" value="P:negative regulation of transcription by RNA polymerase II"/>
    <property type="evidence" value="ECO:0007669"/>
    <property type="project" value="EnsemblMetazoa"/>
</dbReference>
<dbReference type="Pfam" id="PF00907">
    <property type="entry name" value="T-box"/>
    <property type="match status" value="1"/>
</dbReference>
<keyword evidence="3 8" id="KW-0238">DNA-binding</keyword>
<dbReference type="GO" id="GO:0015889">
    <property type="term" value="P:cobalamin transport"/>
    <property type="evidence" value="ECO:0007669"/>
    <property type="project" value="InterPro"/>
</dbReference>
<dbReference type="SMART" id="SM00425">
    <property type="entry name" value="TBOX"/>
    <property type="match status" value="1"/>
</dbReference>
<dbReference type="OrthoDB" id="429143at2759"/>
<reference evidence="11 12" key="1">
    <citation type="journal article" date="2007" name="Nature">
        <title>Evolution of genes and genomes on the Drosophila phylogeny.</title>
        <authorList>
            <consortium name="Drosophila 12 Genomes Consortium"/>
            <person name="Clark A.G."/>
            <person name="Eisen M.B."/>
            <person name="Smith D.R."/>
            <person name="Bergman C.M."/>
            <person name="Oliver B."/>
            <person name="Markow T.A."/>
            <person name="Kaufman T.C."/>
            <person name="Kellis M."/>
            <person name="Gelbart W."/>
            <person name="Iyer V.N."/>
            <person name="Pollard D.A."/>
            <person name="Sackton T.B."/>
            <person name="Larracuente A.M."/>
            <person name="Singh N.D."/>
            <person name="Abad J.P."/>
            <person name="Abt D.N."/>
            <person name="Adryan B."/>
            <person name="Aguade M."/>
            <person name="Akashi H."/>
            <person name="Anderson W.W."/>
            <person name="Aquadro C.F."/>
            <person name="Ardell D.H."/>
            <person name="Arguello R."/>
            <person name="Artieri C.G."/>
            <person name="Barbash D.A."/>
            <person name="Barker D."/>
            <person name="Barsanti P."/>
            <person name="Batterham P."/>
            <person name="Batzoglou S."/>
            <person name="Begun D."/>
            <person name="Bhutkar A."/>
            <person name="Blanco E."/>
            <person name="Bosak S.A."/>
            <person name="Bradley R.K."/>
            <person name="Brand A.D."/>
            <person name="Brent M.R."/>
            <person name="Brooks A.N."/>
            <person name="Brown R.H."/>
            <person name="Butlin R.K."/>
            <person name="Caggese C."/>
            <person name="Calvi B.R."/>
            <person name="Bernardo de Carvalho A."/>
            <person name="Caspi A."/>
            <person name="Castrezana S."/>
            <person name="Celniker S.E."/>
            <person name="Chang J.L."/>
            <person name="Chapple C."/>
            <person name="Chatterji S."/>
            <person name="Chinwalla A."/>
            <person name="Civetta A."/>
            <person name="Clifton S.W."/>
            <person name="Comeron J.M."/>
            <person name="Costello J.C."/>
            <person name="Coyne J.A."/>
            <person name="Daub J."/>
            <person name="David R.G."/>
            <person name="Delcher A.L."/>
            <person name="Delehaunty K."/>
            <person name="Do C.B."/>
            <person name="Ebling H."/>
            <person name="Edwards K."/>
            <person name="Eickbush T."/>
            <person name="Evans J.D."/>
            <person name="Filipski A."/>
            <person name="Findeiss S."/>
            <person name="Freyhult E."/>
            <person name="Fulton L."/>
            <person name="Fulton R."/>
            <person name="Garcia A.C."/>
            <person name="Gardiner A."/>
            <person name="Garfield D.A."/>
            <person name="Garvin B.E."/>
            <person name="Gibson G."/>
            <person name="Gilbert D."/>
            <person name="Gnerre S."/>
            <person name="Godfrey J."/>
            <person name="Good R."/>
            <person name="Gotea V."/>
            <person name="Gravely B."/>
            <person name="Greenberg A.J."/>
            <person name="Griffiths-Jones S."/>
            <person name="Gross S."/>
            <person name="Guigo R."/>
            <person name="Gustafson E.A."/>
            <person name="Haerty W."/>
            <person name="Hahn M.W."/>
            <person name="Halligan D.L."/>
            <person name="Halpern A.L."/>
            <person name="Halter G.M."/>
            <person name="Han M.V."/>
            <person name="Heger A."/>
            <person name="Hillier L."/>
            <person name="Hinrichs A.S."/>
            <person name="Holmes I."/>
            <person name="Hoskins R.A."/>
            <person name="Hubisz M.J."/>
            <person name="Hultmark D."/>
            <person name="Huntley M.A."/>
            <person name="Jaffe D.B."/>
            <person name="Jagadeeshan S."/>
            <person name="Jeck W.R."/>
            <person name="Johnson J."/>
            <person name="Jones C.D."/>
            <person name="Jordan W.C."/>
            <person name="Karpen G.H."/>
            <person name="Kataoka E."/>
            <person name="Keightley P.D."/>
            <person name="Kheradpour P."/>
            <person name="Kirkness E.F."/>
            <person name="Koerich L.B."/>
            <person name="Kristiansen K."/>
            <person name="Kudrna D."/>
            <person name="Kulathinal R.J."/>
            <person name="Kumar S."/>
            <person name="Kwok R."/>
            <person name="Lander E."/>
            <person name="Langley C.H."/>
            <person name="Lapoint R."/>
            <person name="Lazzaro B.P."/>
            <person name="Lee S.J."/>
            <person name="Levesque L."/>
            <person name="Li R."/>
            <person name="Lin C.F."/>
            <person name="Lin M.F."/>
            <person name="Lindblad-Toh K."/>
            <person name="Llopart A."/>
            <person name="Long M."/>
            <person name="Low L."/>
            <person name="Lozovsky E."/>
            <person name="Lu J."/>
            <person name="Luo M."/>
            <person name="Machado C.A."/>
            <person name="Makalowski W."/>
            <person name="Marzo M."/>
            <person name="Matsuda M."/>
            <person name="Matzkin L."/>
            <person name="McAllister B."/>
            <person name="McBride C.S."/>
            <person name="McKernan B."/>
            <person name="McKernan K."/>
            <person name="Mendez-Lago M."/>
            <person name="Minx P."/>
            <person name="Mollenhauer M.U."/>
            <person name="Montooth K."/>
            <person name="Mount S.M."/>
            <person name="Mu X."/>
            <person name="Myers E."/>
            <person name="Negre B."/>
            <person name="Newfeld S."/>
            <person name="Nielsen R."/>
            <person name="Noor M.A."/>
            <person name="O'Grady P."/>
            <person name="Pachter L."/>
            <person name="Papaceit M."/>
            <person name="Parisi M.J."/>
            <person name="Parisi M."/>
            <person name="Parts L."/>
            <person name="Pedersen J.S."/>
            <person name="Pesole G."/>
            <person name="Phillippy A.M."/>
            <person name="Ponting C.P."/>
            <person name="Pop M."/>
            <person name="Porcelli D."/>
            <person name="Powell J.R."/>
            <person name="Prohaska S."/>
            <person name="Pruitt K."/>
            <person name="Puig M."/>
            <person name="Quesneville H."/>
            <person name="Ram K.R."/>
            <person name="Rand D."/>
            <person name="Rasmussen M.D."/>
            <person name="Reed L.K."/>
            <person name="Reenan R."/>
            <person name="Reily A."/>
            <person name="Remington K.A."/>
            <person name="Rieger T.T."/>
            <person name="Ritchie M.G."/>
            <person name="Robin C."/>
            <person name="Rogers Y.H."/>
            <person name="Rohde C."/>
            <person name="Rozas J."/>
            <person name="Rubenfield M.J."/>
            <person name="Ruiz A."/>
            <person name="Russo S."/>
            <person name="Salzberg S.L."/>
            <person name="Sanchez-Gracia A."/>
            <person name="Saranga D.J."/>
            <person name="Sato H."/>
            <person name="Schaeffer S.W."/>
            <person name="Schatz M.C."/>
            <person name="Schlenke T."/>
            <person name="Schwartz R."/>
            <person name="Segarra C."/>
            <person name="Singh R.S."/>
            <person name="Sirot L."/>
            <person name="Sirota M."/>
            <person name="Sisneros N.B."/>
            <person name="Smith C.D."/>
            <person name="Smith T.F."/>
            <person name="Spieth J."/>
            <person name="Stage D.E."/>
            <person name="Stark A."/>
            <person name="Stephan W."/>
            <person name="Strausberg R.L."/>
            <person name="Strempel S."/>
            <person name="Sturgill D."/>
            <person name="Sutton G."/>
            <person name="Sutton G.G."/>
            <person name="Tao W."/>
            <person name="Teichmann S."/>
            <person name="Tobari Y.N."/>
            <person name="Tomimura Y."/>
            <person name="Tsolas J.M."/>
            <person name="Valente V.L."/>
            <person name="Venter E."/>
            <person name="Venter J.C."/>
            <person name="Vicario S."/>
            <person name="Vieira F.G."/>
            <person name="Vilella A.J."/>
            <person name="Villasante A."/>
            <person name="Walenz B."/>
            <person name="Wang J."/>
            <person name="Wasserman M."/>
            <person name="Watts T."/>
            <person name="Wilson D."/>
            <person name="Wilson R.K."/>
            <person name="Wing R.A."/>
            <person name="Wolfner M.F."/>
            <person name="Wong A."/>
            <person name="Wong G.K."/>
            <person name="Wu C.I."/>
            <person name="Wu G."/>
            <person name="Yamamoto D."/>
            <person name="Yang H.P."/>
            <person name="Yang S.P."/>
            <person name="Yorke J.A."/>
            <person name="Yoshida K."/>
            <person name="Zdobnov E."/>
            <person name="Zhang P."/>
            <person name="Zhang Y."/>
            <person name="Zimin A.V."/>
            <person name="Baldwin J."/>
            <person name="Abdouelleil A."/>
            <person name="Abdulkadir J."/>
            <person name="Abebe A."/>
            <person name="Abera B."/>
            <person name="Abreu J."/>
            <person name="Acer S.C."/>
            <person name="Aftuck L."/>
            <person name="Alexander A."/>
            <person name="An P."/>
            <person name="Anderson E."/>
            <person name="Anderson S."/>
            <person name="Arachi H."/>
            <person name="Azer M."/>
            <person name="Bachantsang P."/>
            <person name="Barry A."/>
            <person name="Bayul T."/>
            <person name="Berlin A."/>
            <person name="Bessette D."/>
            <person name="Bloom T."/>
            <person name="Blye J."/>
            <person name="Boguslavskiy L."/>
            <person name="Bonnet C."/>
            <person name="Boukhgalter B."/>
            <person name="Bourzgui I."/>
            <person name="Brown A."/>
            <person name="Cahill P."/>
            <person name="Channer S."/>
            <person name="Cheshatsang Y."/>
            <person name="Chuda L."/>
            <person name="Citroen M."/>
            <person name="Collymore A."/>
            <person name="Cooke P."/>
            <person name="Costello M."/>
            <person name="D'Aco K."/>
            <person name="Daza R."/>
            <person name="De Haan G."/>
            <person name="DeGray S."/>
            <person name="DeMaso C."/>
            <person name="Dhargay N."/>
            <person name="Dooley K."/>
            <person name="Dooley E."/>
            <person name="Doricent M."/>
            <person name="Dorje P."/>
            <person name="Dorjee K."/>
            <person name="Dupes A."/>
            <person name="Elong R."/>
            <person name="Falk J."/>
            <person name="Farina A."/>
            <person name="Faro S."/>
            <person name="Ferguson D."/>
            <person name="Fisher S."/>
            <person name="Foley C.D."/>
            <person name="Franke A."/>
            <person name="Friedrich D."/>
            <person name="Gadbois L."/>
            <person name="Gearin G."/>
            <person name="Gearin C.R."/>
            <person name="Giannoukos G."/>
            <person name="Goode T."/>
            <person name="Graham J."/>
            <person name="Grandbois E."/>
            <person name="Grewal S."/>
            <person name="Gyaltsen K."/>
            <person name="Hafez N."/>
            <person name="Hagos B."/>
            <person name="Hall J."/>
            <person name="Henson C."/>
            <person name="Hollinger A."/>
            <person name="Honan T."/>
            <person name="Huard M.D."/>
            <person name="Hughes L."/>
            <person name="Hurhula B."/>
            <person name="Husby M.E."/>
            <person name="Kamat A."/>
            <person name="Kanga B."/>
            <person name="Kashin S."/>
            <person name="Khazanovich D."/>
            <person name="Kisner P."/>
            <person name="Lance K."/>
            <person name="Lara M."/>
            <person name="Lee W."/>
            <person name="Lennon N."/>
            <person name="Letendre F."/>
            <person name="LeVine R."/>
            <person name="Lipovsky A."/>
            <person name="Liu X."/>
            <person name="Liu J."/>
            <person name="Liu S."/>
            <person name="Lokyitsang T."/>
            <person name="Lokyitsang Y."/>
            <person name="Lubonja R."/>
            <person name="Lui A."/>
            <person name="MacDonald P."/>
            <person name="Magnisalis V."/>
            <person name="Maru K."/>
            <person name="Matthews C."/>
            <person name="McCusker W."/>
            <person name="McDonough S."/>
            <person name="Mehta T."/>
            <person name="Meldrim J."/>
            <person name="Meneus L."/>
            <person name="Mihai O."/>
            <person name="Mihalev A."/>
            <person name="Mihova T."/>
            <person name="Mittelman R."/>
            <person name="Mlenga V."/>
            <person name="Montmayeur A."/>
            <person name="Mulrain L."/>
            <person name="Navidi A."/>
            <person name="Naylor J."/>
            <person name="Negash T."/>
            <person name="Nguyen T."/>
            <person name="Nguyen N."/>
            <person name="Nicol R."/>
            <person name="Norbu C."/>
            <person name="Norbu N."/>
            <person name="Novod N."/>
            <person name="O'Neill B."/>
            <person name="Osman S."/>
            <person name="Markiewicz E."/>
            <person name="Oyono O.L."/>
            <person name="Patti C."/>
            <person name="Phunkhang P."/>
            <person name="Pierre F."/>
            <person name="Priest M."/>
            <person name="Raghuraman S."/>
            <person name="Rege F."/>
            <person name="Reyes R."/>
            <person name="Rise C."/>
            <person name="Rogov P."/>
            <person name="Ross K."/>
            <person name="Ryan E."/>
            <person name="Settipalli S."/>
            <person name="Shea T."/>
            <person name="Sherpa N."/>
            <person name="Shi L."/>
            <person name="Shih D."/>
            <person name="Sparrow T."/>
            <person name="Spaulding J."/>
            <person name="Stalker J."/>
            <person name="Stange-Thomann N."/>
            <person name="Stavropoulos S."/>
            <person name="Stone C."/>
            <person name="Strader C."/>
            <person name="Tesfaye S."/>
            <person name="Thomson T."/>
            <person name="Thoulutsang Y."/>
            <person name="Thoulutsang D."/>
            <person name="Topham K."/>
            <person name="Topping I."/>
            <person name="Tsamla T."/>
            <person name="Vassiliev H."/>
            <person name="Vo A."/>
            <person name="Wangchuk T."/>
            <person name="Wangdi T."/>
            <person name="Weiand M."/>
            <person name="Wilkinson J."/>
            <person name="Wilson A."/>
            <person name="Yadav S."/>
            <person name="Young G."/>
            <person name="Yu Q."/>
            <person name="Zembek L."/>
            <person name="Zhong D."/>
            <person name="Zimmer A."/>
            <person name="Zwirko Z."/>
            <person name="Jaffe D.B."/>
            <person name="Alvarez P."/>
            <person name="Brockman W."/>
            <person name="Butler J."/>
            <person name="Chin C."/>
            <person name="Gnerre S."/>
            <person name="Grabherr M."/>
            <person name="Kleber M."/>
            <person name="Mauceli E."/>
            <person name="MacCallum I."/>
        </authorList>
    </citation>
    <scope>NUCLEOTIDE SEQUENCE [LARGE SCALE GENOMIC DNA]</scope>
    <source>
        <strain evidence="12">MSH-3 / Tucson 14011-0111.49</strain>
    </source>
</reference>
<dbReference type="InterPro" id="IPR046360">
    <property type="entry name" value="T-box_DNA-bd"/>
</dbReference>
<dbReference type="SUPFAM" id="SSF48239">
    <property type="entry name" value="Terpenoid cyclases/Protein prenyltransferases"/>
    <property type="match status" value="1"/>
</dbReference>
<organism evidence="12">
    <name type="scientific">Drosophila persimilis</name>
    <name type="common">Fruit fly</name>
    <dbReference type="NCBI Taxonomy" id="7234"/>
    <lineage>
        <taxon>Eukaryota</taxon>
        <taxon>Metazoa</taxon>
        <taxon>Ecdysozoa</taxon>
        <taxon>Arthropoda</taxon>
        <taxon>Hexapoda</taxon>
        <taxon>Insecta</taxon>
        <taxon>Pterygota</taxon>
        <taxon>Neoptera</taxon>
        <taxon>Endopterygota</taxon>
        <taxon>Diptera</taxon>
        <taxon>Brachycera</taxon>
        <taxon>Muscomorpha</taxon>
        <taxon>Ephydroidea</taxon>
        <taxon>Drosophilidae</taxon>
        <taxon>Drosophila</taxon>
        <taxon>Sophophora</taxon>
    </lineage>
</organism>
<dbReference type="GO" id="GO:0048100">
    <property type="term" value="P:wing disc anterior/posterior pattern formation"/>
    <property type="evidence" value="ECO:0007669"/>
    <property type="project" value="EnsemblMetazoa"/>
</dbReference>
<dbReference type="Gene3D" id="3.30.1360.120">
    <property type="entry name" value="Probable tRNA modification gtpase trme, domain 1"/>
    <property type="match status" value="1"/>
</dbReference>
<name>B4GTB9_DROPE</name>
<evidence type="ECO:0000259" key="10">
    <source>
        <dbReference type="PROSITE" id="PS50252"/>
    </source>
</evidence>
<accession>B4GTB9</accession>
<keyword evidence="7" id="KW-1015">Disulfide bond</keyword>
<feature type="compositionally biased region" description="Pro residues" evidence="9">
    <location>
        <begin position="463"/>
        <end position="473"/>
    </location>
</feature>
<dbReference type="SUPFAM" id="SSF103025">
    <property type="entry name" value="Folate-binding domain"/>
    <property type="match status" value="1"/>
</dbReference>
<feature type="region of interest" description="Disordered" evidence="9">
    <location>
        <begin position="734"/>
        <end position="789"/>
    </location>
</feature>
<feature type="compositionally biased region" description="Low complexity" evidence="9">
    <location>
        <begin position="957"/>
        <end position="997"/>
    </location>
</feature>
<feature type="compositionally biased region" description="Basic residues" evidence="9">
    <location>
        <begin position="298"/>
        <end position="318"/>
    </location>
</feature>